<dbReference type="PANTHER" id="PTHR10361:SF28">
    <property type="entry name" value="P3 PROTEIN-RELATED"/>
    <property type="match status" value="1"/>
</dbReference>
<proteinExistence type="predicted"/>
<feature type="transmembrane region" description="Helical" evidence="5">
    <location>
        <begin position="57"/>
        <end position="75"/>
    </location>
</feature>
<accession>A0AAU7EF80</accession>
<evidence type="ECO:0000313" key="6">
    <source>
        <dbReference type="EMBL" id="XBL14293.1"/>
    </source>
</evidence>
<keyword evidence="3 5" id="KW-1133">Transmembrane helix</keyword>
<feature type="transmembrane region" description="Helical" evidence="5">
    <location>
        <begin position="31"/>
        <end position="50"/>
    </location>
</feature>
<protein>
    <submittedName>
        <fullName evidence="6">Bile acid:sodium symporter family protein</fullName>
    </submittedName>
</protein>
<evidence type="ECO:0000256" key="4">
    <source>
        <dbReference type="ARBA" id="ARBA00023136"/>
    </source>
</evidence>
<dbReference type="AlphaFoldDB" id="A0AAU7EF80"/>
<dbReference type="Pfam" id="PF01758">
    <property type="entry name" value="SBF"/>
    <property type="match status" value="1"/>
</dbReference>
<dbReference type="InterPro" id="IPR002657">
    <property type="entry name" value="BilAc:Na_symport/Acr3"/>
</dbReference>
<dbReference type="Proteomes" id="UP001224325">
    <property type="component" value="Chromosome"/>
</dbReference>
<feature type="transmembrane region" description="Helical" evidence="5">
    <location>
        <begin position="7"/>
        <end position="25"/>
    </location>
</feature>
<dbReference type="KEGG" id="mlil:QLS71_018530"/>
<evidence type="ECO:0000256" key="5">
    <source>
        <dbReference type="SAM" id="Phobius"/>
    </source>
</evidence>
<comment type="subcellular location">
    <subcellularLocation>
        <location evidence="1">Membrane</location>
        <topology evidence="1">Multi-pass membrane protein</topology>
    </subcellularLocation>
</comment>
<feature type="transmembrane region" description="Helical" evidence="5">
    <location>
        <begin position="243"/>
        <end position="262"/>
    </location>
</feature>
<feature type="transmembrane region" description="Helical" evidence="5">
    <location>
        <begin position="87"/>
        <end position="106"/>
    </location>
</feature>
<dbReference type="RefSeq" id="WP_308992241.1">
    <property type="nucleotide sequence ID" value="NZ_CP155618.1"/>
</dbReference>
<feature type="transmembrane region" description="Helical" evidence="5">
    <location>
        <begin position="274"/>
        <end position="294"/>
    </location>
</feature>
<dbReference type="PANTHER" id="PTHR10361">
    <property type="entry name" value="SODIUM-BILE ACID COTRANSPORTER"/>
    <property type="match status" value="1"/>
</dbReference>
<reference evidence="6" key="1">
    <citation type="submission" date="2024-04" db="EMBL/GenBank/DDBJ databases">
        <title>Mariniflexile litorale, isolated from the shallow sediments of the Sea of Japan.</title>
        <authorList>
            <person name="Romanenko L."/>
            <person name="Isaeva M."/>
        </authorList>
    </citation>
    <scope>NUCLEOTIDE SEQUENCE [LARGE SCALE GENOMIC DNA]</scope>
    <source>
        <strain evidence="6">KMM 9835</strain>
    </source>
</reference>
<evidence type="ECO:0000256" key="3">
    <source>
        <dbReference type="ARBA" id="ARBA00022989"/>
    </source>
</evidence>
<name>A0AAU7EF80_9FLAO</name>
<feature type="transmembrane region" description="Helical" evidence="5">
    <location>
        <begin position="118"/>
        <end position="141"/>
    </location>
</feature>
<evidence type="ECO:0000313" key="7">
    <source>
        <dbReference type="Proteomes" id="UP001224325"/>
    </source>
</evidence>
<evidence type="ECO:0000256" key="2">
    <source>
        <dbReference type="ARBA" id="ARBA00022692"/>
    </source>
</evidence>
<evidence type="ECO:0000256" key="1">
    <source>
        <dbReference type="ARBA" id="ARBA00004141"/>
    </source>
</evidence>
<dbReference type="GO" id="GO:0016020">
    <property type="term" value="C:membrane"/>
    <property type="evidence" value="ECO:0007669"/>
    <property type="project" value="UniProtKB-SubCell"/>
</dbReference>
<keyword evidence="2 5" id="KW-0812">Transmembrane</keyword>
<dbReference type="Gene3D" id="1.20.1530.20">
    <property type="match status" value="1"/>
</dbReference>
<feature type="transmembrane region" description="Helical" evidence="5">
    <location>
        <begin position="208"/>
        <end position="231"/>
    </location>
</feature>
<feature type="transmembrane region" description="Helical" evidence="5">
    <location>
        <begin position="147"/>
        <end position="169"/>
    </location>
</feature>
<feature type="transmembrane region" description="Helical" evidence="5">
    <location>
        <begin position="331"/>
        <end position="355"/>
    </location>
</feature>
<sequence length="427" mass="46555">MKQVEKYILWIGLISAVTLLLAVLINWDNLVAPLSVISAVTLAVGMRSVASLKSYQYTAWILVAIVCGMFYPSAFLQWGSFDLRNKWLILIVVQVVMFGMGTQMSIKDFYGIKTMGKGVLVGVLCQFTIMPIVGYMLTRIFNFEPEIAAGIILIGSCSSGLASNVMVFIAKANLTLSVTLTAVATLLAPIMTPLMMKLLAGTYVEIDFLGMCVQIIKIVIVPIGAALLYDVYSQDLKGARKRINTVFFVALGWLVAMISGLWDFIESSSSESTMQLVELINFIFGAVIVGKLYYHLVAFKPTIHNFMPILSMFGIVYFTTVTTAASRDHILTIGVFILLASIIHNALGYTFGYWISRALGLDKNSCRTVALEVGLQNGGMASGLAGSMGKLATVGLAAAVFSPWMNISGSLLANYWRKKKEKVSKEA</sequence>
<dbReference type="InterPro" id="IPR038770">
    <property type="entry name" value="Na+/solute_symporter_sf"/>
</dbReference>
<dbReference type="InterPro" id="IPR004710">
    <property type="entry name" value="Bilac:Na_transpt"/>
</dbReference>
<keyword evidence="4 5" id="KW-0472">Membrane</keyword>
<dbReference type="EMBL" id="CP155618">
    <property type="protein sequence ID" value="XBL14293.1"/>
    <property type="molecule type" value="Genomic_DNA"/>
</dbReference>
<feature type="transmembrane region" description="Helical" evidence="5">
    <location>
        <begin position="176"/>
        <end position="196"/>
    </location>
</feature>
<keyword evidence="7" id="KW-1185">Reference proteome</keyword>
<organism evidence="6 7">
    <name type="scientific">Mariniflexile litorale</name>
    <dbReference type="NCBI Taxonomy" id="3045158"/>
    <lineage>
        <taxon>Bacteria</taxon>
        <taxon>Pseudomonadati</taxon>
        <taxon>Bacteroidota</taxon>
        <taxon>Flavobacteriia</taxon>
        <taxon>Flavobacteriales</taxon>
        <taxon>Flavobacteriaceae</taxon>
        <taxon>Mariniflexile</taxon>
    </lineage>
</organism>
<gene>
    <name evidence="6" type="ORF">QLS71_018530</name>
</gene>